<dbReference type="EMBL" id="VFJC01000010">
    <property type="protein sequence ID" value="KAB5565331.1"/>
    <property type="molecule type" value="Genomic_DNA"/>
</dbReference>
<comment type="subcellular location">
    <subcellularLocation>
        <location evidence="1">Golgi apparatus</location>
        <location evidence="1">Golgi stack membrane</location>
        <topology evidence="1">Single-pass type II membrane protein</topology>
    </subcellularLocation>
    <subcellularLocation>
        <location evidence="2">Secreted</location>
    </subcellularLocation>
</comment>
<keyword evidence="10" id="KW-0735">Signal-anchor</keyword>
<evidence type="ECO:0000256" key="26">
    <source>
        <dbReference type="ARBA" id="ARBA00042990"/>
    </source>
</evidence>
<evidence type="ECO:0000313" key="42">
    <source>
        <dbReference type="Proteomes" id="UP000327468"/>
    </source>
</evidence>
<evidence type="ECO:0000256" key="31">
    <source>
        <dbReference type="ARBA" id="ARBA00047509"/>
    </source>
</evidence>
<dbReference type="PANTHER" id="PTHR46032">
    <property type="entry name" value="ALPHA-2,3-SIALYLTRANSFERASE ST3GAL I ISOFORM X1"/>
    <property type="match status" value="1"/>
</dbReference>
<keyword evidence="14 40" id="KW-0472">Membrane</keyword>
<sequence>MYFGIRTFLACLCITCLMLYCLIAGLDIYWDTFPVKTCACMHCINEDPWFTERYSSQVPKFMNRRNSNLSTLTLDWWLKLQPYNKVKFRDVVDPLFSLFPDKEHYNDAGPDRCRTCAVVGNSDNLIGSHYGLLIDAHDFIFRMNQGPTVGYERDVGLKTTHRALYPESAMDLDSSTHLVLLPFKVLDMEWVISIFTNKNITRTYKNVKHTIQANKDKVMIMSPEFMRYVYESWLRKQGKYPSTGFLILMLALHICDQDKTWDWNCEVNVFGFGARSDGRWYHYYDKQYRQNMVSKVHKGSVEYNFMLELEKRNKIKIYKGW</sequence>
<feature type="binding site" evidence="38">
    <location>
        <position position="121"/>
    </location>
    <ligand>
        <name>substrate</name>
    </ligand>
</feature>
<feature type="transmembrane region" description="Helical" evidence="40">
    <location>
        <begin position="7"/>
        <end position="30"/>
    </location>
</feature>
<comment type="subunit">
    <text evidence="33">Homodimer; disulfide-linked. Homodimer formation occurs in the endoplasmic reticulum.</text>
</comment>
<comment type="catalytic activity">
    <reaction evidence="30">
        <text>a ganglioside GA1 + CMP-N-acetyl-beta-neuraminate = a ganglioside GM1b + CMP + H(+)</text>
        <dbReference type="Rhea" id="RHEA:48244"/>
        <dbReference type="ChEBI" id="CHEBI:15378"/>
        <dbReference type="ChEBI" id="CHEBI:57812"/>
        <dbReference type="ChEBI" id="CHEBI:60377"/>
        <dbReference type="ChEBI" id="CHEBI:88069"/>
        <dbReference type="ChEBI" id="CHEBI:90151"/>
    </reaction>
    <physiologicalReaction direction="left-to-right" evidence="30">
        <dbReference type="Rhea" id="RHEA:48245"/>
    </physiologicalReaction>
</comment>
<evidence type="ECO:0000256" key="9">
    <source>
        <dbReference type="ARBA" id="ARBA00022692"/>
    </source>
</evidence>
<comment type="pathway">
    <text evidence="4">Glycolipid biosynthesis.</text>
</comment>
<evidence type="ECO:0000256" key="30">
    <source>
        <dbReference type="ARBA" id="ARBA00043816"/>
    </source>
</evidence>
<evidence type="ECO:0000256" key="6">
    <source>
        <dbReference type="ARBA" id="ARBA00022525"/>
    </source>
</evidence>
<keyword evidence="9 40" id="KW-0812">Transmembrane</keyword>
<comment type="catalytic activity">
    <reaction evidence="29">
        <text>a ganglioside GM1 (d18:1(4E)) + CMP-N-acetyl-beta-neuraminate = a ganglioside GD1a (d18:1(4E)) + CMP + H(+)</text>
        <dbReference type="Rhea" id="RHEA:18021"/>
        <dbReference type="ChEBI" id="CHEBI:15378"/>
        <dbReference type="ChEBI" id="CHEBI:57812"/>
        <dbReference type="ChEBI" id="CHEBI:60377"/>
        <dbReference type="ChEBI" id="CHEBI:77709"/>
        <dbReference type="ChEBI" id="CHEBI:78445"/>
        <dbReference type="EC" id="2.4.3.2"/>
    </reaction>
    <physiologicalReaction direction="left-to-right" evidence="29">
        <dbReference type="Rhea" id="RHEA:18022"/>
    </physiologicalReaction>
</comment>
<dbReference type="Gene3D" id="3.90.1480.20">
    <property type="entry name" value="Glycosyl transferase family 29"/>
    <property type="match status" value="1"/>
</dbReference>
<evidence type="ECO:0000256" key="23">
    <source>
        <dbReference type="ARBA" id="ARBA00042022"/>
    </source>
</evidence>
<evidence type="ECO:0000256" key="35">
    <source>
        <dbReference type="ARBA" id="ARBA00081228"/>
    </source>
</evidence>
<evidence type="ECO:0000256" key="3">
    <source>
        <dbReference type="ARBA" id="ARBA00004922"/>
    </source>
</evidence>
<comment type="catalytic activity">
    <reaction evidence="31">
        <text>ganglioside GM1 (d18:1(4E)/18:0) + CMP-N-acetyl-beta-neuraminate = ganglioside GD1a (18:1(4E)/18:0) + CMP + H(+)</text>
        <dbReference type="Rhea" id="RHEA:48248"/>
        <dbReference type="ChEBI" id="CHEBI:15378"/>
        <dbReference type="ChEBI" id="CHEBI:57812"/>
        <dbReference type="ChEBI" id="CHEBI:60377"/>
        <dbReference type="ChEBI" id="CHEBI:73110"/>
        <dbReference type="ChEBI" id="CHEBI:90153"/>
    </reaction>
    <physiologicalReaction direction="left-to-right" evidence="31">
        <dbReference type="Rhea" id="RHEA:48249"/>
    </physiologicalReaction>
</comment>
<keyword evidence="6" id="KW-0964">Secreted</keyword>
<evidence type="ECO:0000256" key="5">
    <source>
        <dbReference type="ARBA" id="ARBA00006003"/>
    </source>
</evidence>
<dbReference type="GO" id="GO:0003836">
    <property type="term" value="F:beta-galactoside (CMP) alpha-2,3-sialyltransferase activity"/>
    <property type="evidence" value="ECO:0007669"/>
    <property type="project" value="UniProtKB-EC"/>
</dbReference>
<comment type="caution">
    <text evidence="41">The sequence shown here is derived from an EMBL/GenBank/DDBJ whole genome shotgun (WGS) entry which is preliminary data.</text>
</comment>
<feature type="binding site" evidence="38">
    <location>
        <position position="297"/>
    </location>
    <ligand>
        <name>substrate</name>
    </ligand>
</feature>
<evidence type="ECO:0000256" key="13">
    <source>
        <dbReference type="ARBA" id="ARBA00023098"/>
    </source>
</evidence>
<evidence type="ECO:0000256" key="32">
    <source>
        <dbReference type="ARBA" id="ARBA00052027"/>
    </source>
</evidence>
<dbReference type="GO" id="GO:0032580">
    <property type="term" value="C:Golgi cisterna membrane"/>
    <property type="evidence" value="ECO:0007669"/>
    <property type="project" value="UniProtKB-SubCell"/>
</dbReference>
<dbReference type="CDD" id="cd23966">
    <property type="entry name" value="GT29_ST3GAL1_2"/>
    <property type="match status" value="1"/>
</dbReference>
<reference evidence="41 42" key="1">
    <citation type="submission" date="2019-06" db="EMBL/GenBank/DDBJ databases">
        <title>A chromosome-scale genome assembly of the striped catfish, Pangasianodon hypophthalmus.</title>
        <authorList>
            <person name="Wen M."/>
            <person name="Zahm M."/>
            <person name="Roques C."/>
            <person name="Cabau C."/>
            <person name="Klopp C."/>
            <person name="Donnadieu C."/>
            <person name="Jouanno E."/>
            <person name="Avarre J.-C."/>
            <person name="Campet M."/>
            <person name="Ha T.T.T."/>
            <person name="Dugue R."/>
            <person name="Lampietro C."/>
            <person name="Louis A."/>
            <person name="Herpin A."/>
            <person name="Echchiki A."/>
            <person name="Berthelot C."/>
            <person name="Parey E."/>
            <person name="Roest-Crollius H."/>
            <person name="Braasch I."/>
            <person name="Postlethwait J."/>
            <person name="Bobe J."/>
            <person name="Montfort J."/>
            <person name="Bouchez O."/>
            <person name="Begum T."/>
            <person name="Schartl M."/>
            <person name="Guiguen Y."/>
        </authorList>
    </citation>
    <scope>NUCLEOTIDE SEQUENCE [LARGE SCALE GENOMIC DNA]</scope>
    <source>
        <strain evidence="41 42">Indonesia</strain>
        <tissue evidence="41">Blood</tissue>
    </source>
</reference>
<dbReference type="InterPro" id="IPR051757">
    <property type="entry name" value="Beta-gal_alpha2-3_sialyltrans"/>
</dbReference>
<dbReference type="Pfam" id="PF00777">
    <property type="entry name" value="Glyco_transf_29"/>
    <property type="match status" value="1"/>
</dbReference>
<evidence type="ECO:0000256" key="22">
    <source>
        <dbReference type="ARBA" id="ARBA00041997"/>
    </source>
</evidence>
<evidence type="ECO:0000313" key="41">
    <source>
        <dbReference type="EMBL" id="KAB5565331.1"/>
    </source>
</evidence>
<dbReference type="EC" id="2.4.3.2" evidence="18"/>
<evidence type="ECO:0000256" key="36">
    <source>
        <dbReference type="ARBA" id="ARBA00081332"/>
    </source>
</evidence>
<dbReference type="AlphaFoldDB" id="A0A5N5NFL0"/>
<evidence type="ECO:0000256" key="24">
    <source>
        <dbReference type="ARBA" id="ARBA00042448"/>
    </source>
</evidence>
<evidence type="ECO:0000256" key="20">
    <source>
        <dbReference type="ARBA" id="ARBA00040101"/>
    </source>
</evidence>
<dbReference type="GO" id="GO:0005576">
    <property type="term" value="C:extracellular region"/>
    <property type="evidence" value="ECO:0007669"/>
    <property type="project" value="UniProtKB-SubCell"/>
</dbReference>
<keyword evidence="11 40" id="KW-1133">Transmembrane helix</keyword>
<keyword evidence="8" id="KW-0808">Transferase</keyword>
<evidence type="ECO:0000256" key="29">
    <source>
        <dbReference type="ARBA" id="ARBA00043773"/>
    </source>
</evidence>
<keyword evidence="16" id="KW-0325">Glycoprotein</keyword>
<evidence type="ECO:0000256" key="18">
    <source>
        <dbReference type="ARBA" id="ARBA00039106"/>
    </source>
</evidence>
<evidence type="ECO:0000256" key="33">
    <source>
        <dbReference type="ARBA" id="ARBA00062545"/>
    </source>
</evidence>
<comment type="catalytic activity">
    <reaction evidence="32">
        <text>a globoside GalGb4Cer + CMP-N-acetyl-beta-neuraminate = a globoside MSGG + CMP + H(+)</text>
        <dbReference type="Rhea" id="RHEA:65372"/>
        <dbReference type="ChEBI" id="CHEBI:15378"/>
        <dbReference type="ChEBI" id="CHEBI:57812"/>
        <dbReference type="ChEBI" id="CHEBI:60377"/>
        <dbReference type="ChEBI" id="CHEBI:140623"/>
        <dbReference type="ChEBI" id="CHEBI:140691"/>
    </reaction>
    <physiologicalReaction direction="left-to-right" evidence="32">
        <dbReference type="Rhea" id="RHEA:65373"/>
    </physiologicalReaction>
</comment>
<dbReference type="GO" id="GO:0006629">
    <property type="term" value="P:lipid metabolic process"/>
    <property type="evidence" value="ECO:0007669"/>
    <property type="project" value="UniProtKB-KW"/>
</dbReference>
<feature type="binding site" evidence="38">
    <location>
        <position position="81"/>
    </location>
    <ligand>
        <name>substrate</name>
    </ligand>
</feature>
<feature type="binding site" evidence="38">
    <location>
        <position position="244"/>
    </location>
    <ligand>
        <name>substrate</name>
    </ligand>
</feature>
<evidence type="ECO:0000256" key="14">
    <source>
        <dbReference type="ARBA" id="ARBA00023136"/>
    </source>
</evidence>
<comment type="catalytic activity">
    <reaction evidence="17">
        <text>a beta-D-galactosyl-(1-&gt;3)-N-acetyl-alpha-D-galactosaminyl derivative + CMP-N-acetyl-beta-neuraminate = an N-acetyl-alpha-neuraminyl-(2-&gt;3)-beta-D-galactosyl-(1-&gt;3)-N-acetyl-alpha-D-galactosaminyl derivative + CMP + H(+)</text>
        <dbReference type="Rhea" id="RHEA:21616"/>
        <dbReference type="ChEBI" id="CHEBI:15378"/>
        <dbReference type="ChEBI" id="CHEBI:57812"/>
        <dbReference type="ChEBI" id="CHEBI:60377"/>
        <dbReference type="ChEBI" id="CHEBI:133470"/>
        <dbReference type="ChEBI" id="CHEBI:139596"/>
        <dbReference type="EC" id="2.4.3.4"/>
    </reaction>
    <physiologicalReaction direction="left-to-right" evidence="17">
        <dbReference type="Rhea" id="RHEA:21617"/>
    </physiologicalReaction>
</comment>
<feature type="binding site" evidence="38">
    <location>
        <position position="240"/>
    </location>
    <ligand>
        <name>substrate</name>
    </ligand>
</feature>
<feature type="binding site" evidence="38">
    <location>
        <position position="144"/>
    </location>
    <ligand>
        <name>substrate</name>
    </ligand>
</feature>
<evidence type="ECO:0000256" key="17">
    <source>
        <dbReference type="ARBA" id="ARBA00036292"/>
    </source>
</evidence>
<evidence type="ECO:0000256" key="16">
    <source>
        <dbReference type="ARBA" id="ARBA00023180"/>
    </source>
</evidence>
<dbReference type="GO" id="GO:0047288">
    <property type="term" value="F:beta-D-galactosyl-(1-&gt;3)-N-acetyl-beta-D-galactosaminide alpha-2,3- sialyltransferase"/>
    <property type="evidence" value="ECO:0007669"/>
    <property type="project" value="UniProtKB-EC"/>
</dbReference>
<comment type="pathway">
    <text evidence="3">Protein modification; protein glycosylation.</text>
</comment>
<dbReference type="InterPro" id="IPR001675">
    <property type="entry name" value="Glyco_trans_29"/>
</dbReference>
<evidence type="ECO:0000256" key="1">
    <source>
        <dbReference type="ARBA" id="ARBA00004447"/>
    </source>
</evidence>
<dbReference type="EC" id="2.4.3.4" evidence="19"/>
<evidence type="ECO:0000256" key="21">
    <source>
        <dbReference type="ARBA" id="ARBA00041507"/>
    </source>
</evidence>
<proteinExistence type="inferred from homology"/>
<evidence type="ECO:0000256" key="39">
    <source>
        <dbReference type="PIRSR" id="PIRSR005557-2"/>
    </source>
</evidence>
<evidence type="ECO:0000256" key="15">
    <source>
        <dbReference type="ARBA" id="ARBA00023157"/>
    </source>
</evidence>
<dbReference type="Proteomes" id="UP000327468">
    <property type="component" value="Chromosome 9"/>
</dbReference>
<keyword evidence="12" id="KW-0333">Golgi apparatus</keyword>
<feature type="binding site" evidence="38">
    <location>
        <position position="273"/>
    </location>
    <ligand>
        <name>substrate</name>
    </ligand>
</feature>
<evidence type="ECO:0000256" key="11">
    <source>
        <dbReference type="ARBA" id="ARBA00022989"/>
    </source>
</evidence>
<name>A0A5N5NFL0_PANHP</name>
<evidence type="ECO:0000256" key="37">
    <source>
        <dbReference type="ARBA" id="ARBA00082805"/>
    </source>
</evidence>
<evidence type="ECO:0000256" key="8">
    <source>
        <dbReference type="ARBA" id="ARBA00022679"/>
    </source>
</evidence>
<dbReference type="InterPro" id="IPR038578">
    <property type="entry name" value="GT29-like_sf"/>
</dbReference>
<feature type="disulfide bond" evidence="39">
    <location>
        <begin position="116"/>
        <end position="255"/>
    </location>
</feature>
<dbReference type="PIRSF" id="PIRSF005557">
    <property type="entry name" value="Sialyl_trans"/>
    <property type="match status" value="1"/>
</dbReference>
<comment type="catalytic activity">
    <reaction evidence="28">
        <text>a ganglioside GA1 (d18:1(4E)) + CMP-N-acetyl-beta-neuraminate = a ganglioside GM1b (d18:1(4E)) + CMP + H(+)</text>
        <dbReference type="Rhea" id="RHEA:47560"/>
        <dbReference type="ChEBI" id="CHEBI:15378"/>
        <dbReference type="ChEBI" id="CHEBI:27938"/>
        <dbReference type="ChEBI" id="CHEBI:57812"/>
        <dbReference type="ChEBI" id="CHEBI:60377"/>
        <dbReference type="ChEBI" id="CHEBI:78568"/>
    </reaction>
    <physiologicalReaction direction="left-to-right" evidence="28">
        <dbReference type="Rhea" id="RHEA:47561"/>
    </physiologicalReaction>
</comment>
<accession>A0A5N5NFL0</accession>
<feature type="binding site" evidence="38">
    <location>
        <position position="282"/>
    </location>
    <ligand>
        <name>substrate</name>
    </ligand>
</feature>
<dbReference type="InterPro" id="IPR012163">
    <property type="entry name" value="Sialyl_trans"/>
</dbReference>
<evidence type="ECO:0000256" key="7">
    <source>
        <dbReference type="ARBA" id="ARBA00022676"/>
    </source>
</evidence>
<protein>
    <recommendedName>
        <fullName evidence="20">CMP-N-acetylneuraminate-beta-galactosamide-alpha-2,3-sialyltransferase 1</fullName>
        <ecNumber evidence="18">2.4.3.2</ecNumber>
        <ecNumber evidence="19">2.4.3.4</ecNumber>
    </recommendedName>
    <alternativeName>
        <fullName evidence="34">CMP-N-acetylneuraminate-beta-galactosamide-alpha-2,3-sialyltransferase 2</fullName>
    </alternativeName>
    <alternativeName>
        <fullName evidence="27">Gal-NAc6S</fullName>
    </alternativeName>
    <alternativeName>
        <fullName evidence="24">Gal-beta-1,3-GalNAc-alpha-2,3-sialyltransferase</fullName>
    </alternativeName>
    <alternativeName>
        <fullName evidence="26">Monosialoganglioside sialyltransferase</fullName>
    </alternativeName>
    <alternativeName>
        <fullName evidence="22">ST3Gal I</fullName>
    </alternativeName>
    <alternativeName>
        <fullName evidence="35">ST3Gal II</fullName>
    </alternativeName>
    <alternativeName>
        <fullName evidence="23">ST3GalA.1</fullName>
    </alternativeName>
    <alternativeName>
        <fullName evidence="36">ST3GalA.2</fullName>
    </alternativeName>
    <alternativeName>
        <fullName evidence="21">ST3O</fullName>
    </alternativeName>
    <alternativeName>
        <fullName evidence="25">Sialyltransferase 4A</fullName>
    </alternativeName>
    <alternativeName>
        <fullName evidence="37">Sialyltransferase 4B</fullName>
    </alternativeName>
</protein>
<keyword evidence="13" id="KW-0443">Lipid metabolism</keyword>
<keyword evidence="42" id="KW-1185">Reference proteome</keyword>
<evidence type="ECO:0000256" key="10">
    <source>
        <dbReference type="ARBA" id="ARBA00022968"/>
    </source>
</evidence>
<evidence type="ECO:0000256" key="12">
    <source>
        <dbReference type="ARBA" id="ARBA00023034"/>
    </source>
</evidence>
<evidence type="ECO:0000256" key="38">
    <source>
        <dbReference type="PIRSR" id="PIRSR005557-1"/>
    </source>
</evidence>
<evidence type="ECO:0000256" key="27">
    <source>
        <dbReference type="ARBA" id="ARBA00042991"/>
    </source>
</evidence>
<keyword evidence="15" id="KW-1015">Disulfide bond</keyword>
<evidence type="ECO:0000256" key="34">
    <source>
        <dbReference type="ARBA" id="ARBA00072809"/>
    </source>
</evidence>
<evidence type="ECO:0000256" key="40">
    <source>
        <dbReference type="SAM" id="Phobius"/>
    </source>
</evidence>
<dbReference type="GO" id="GO:0097503">
    <property type="term" value="P:sialylation"/>
    <property type="evidence" value="ECO:0007669"/>
    <property type="project" value="TreeGrafter"/>
</dbReference>
<comment type="similarity">
    <text evidence="5">Belongs to the glycosyltransferase 29 family.</text>
</comment>
<evidence type="ECO:0000256" key="2">
    <source>
        <dbReference type="ARBA" id="ARBA00004613"/>
    </source>
</evidence>
<evidence type="ECO:0000256" key="28">
    <source>
        <dbReference type="ARBA" id="ARBA00043673"/>
    </source>
</evidence>
<dbReference type="PANTHER" id="PTHR46032:SF6">
    <property type="entry name" value="CMP-N-ACETYLNEURAMINATE-BETA-GALACTOSAMIDE-ALPHA-2,3-SIALYLTRANSFERASE 1"/>
    <property type="match status" value="1"/>
</dbReference>
<gene>
    <name evidence="41" type="ORF">PHYPO_G00240070</name>
</gene>
<organism evidence="41 42">
    <name type="scientific">Pangasianodon hypophthalmus</name>
    <name type="common">Striped catfish</name>
    <name type="synonym">Helicophagus hypophthalmus</name>
    <dbReference type="NCBI Taxonomy" id="310915"/>
    <lineage>
        <taxon>Eukaryota</taxon>
        <taxon>Metazoa</taxon>
        <taxon>Chordata</taxon>
        <taxon>Craniata</taxon>
        <taxon>Vertebrata</taxon>
        <taxon>Euteleostomi</taxon>
        <taxon>Actinopterygii</taxon>
        <taxon>Neopterygii</taxon>
        <taxon>Teleostei</taxon>
        <taxon>Ostariophysi</taxon>
        <taxon>Siluriformes</taxon>
        <taxon>Pangasiidae</taxon>
        <taxon>Pangasianodon</taxon>
    </lineage>
</organism>
<keyword evidence="7" id="KW-0328">Glycosyltransferase</keyword>
<feature type="binding site" evidence="38">
    <location>
        <position position="204"/>
    </location>
    <ligand>
        <name>substrate</name>
    </ligand>
</feature>
<evidence type="ECO:0000256" key="4">
    <source>
        <dbReference type="ARBA" id="ARBA00004934"/>
    </source>
</evidence>
<evidence type="ECO:0000256" key="19">
    <source>
        <dbReference type="ARBA" id="ARBA00039107"/>
    </source>
</evidence>
<evidence type="ECO:0000256" key="25">
    <source>
        <dbReference type="ARBA" id="ARBA00042682"/>
    </source>
</evidence>
<dbReference type="FunFam" id="3.90.1480.20:FF:000002">
    <property type="entry name" value="CMP-N-acetylneuraminate-beta-galactosamide- alpha-2,3-sialyltransferase 2"/>
    <property type="match status" value="1"/>
</dbReference>